<evidence type="ECO:0000313" key="5">
    <source>
        <dbReference type="Proteomes" id="UP000283700"/>
    </source>
</evidence>
<dbReference type="AlphaFoldDB" id="A0A415G7I4"/>
<evidence type="ECO:0000313" key="3">
    <source>
        <dbReference type="EMBL" id="RHN17182.1"/>
    </source>
</evidence>
<dbReference type="Proteomes" id="UP000283497">
    <property type="component" value="Unassembled WGS sequence"/>
</dbReference>
<dbReference type="EMBL" id="QRNJ01000025">
    <property type="protein sequence ID" value="RHK39439.1"/>
    <property type="molecule type" value="Genomic_DNA"/>
</dbReference>
<proteinExistence type="predicted"/>
<sequence>MNRVNERLSMNDPRHYQETHDFCQETKKKSKSRNLLQQRLDETIGKSIKEEKQRKIPSPFFLKEESLTDQEASLEETEKDSKFVWENDLEIKELETAYKEESAEKRYRRLTQGVNLLIILLCIYTGFLIFGVAVTQYHYSDNGTIEAQKLSVSDIREKKEYEKILAQYINLRTIYQSVLLLDYQYDQNADEHMTIATEYEKILDDILKASTQIKALDIDSKYVQLQSMMLSWVDSQNEQSIYTYCKLMSAGITENNDDTVNQAIQIENFVDDNFTQITSNFVTLGENINGTDLVDIKEWSPEKYINEKINGKKE</sequence>
<comment type="caution">
    <text evidence="2">The sequence shown here is derived from an EMBL/GenBank/DDBJ whole genome shotgun (WGS) entry which is preliminary data.</text>
</comment>
<dbReference type="Proteomes" id="UP000283700">
    <property type="component" value="Unassembled WGS sequence"/>
</dbReference>
<feature type="transmembrane region" description="Helical" evidence="1">
    <location>
        <begin position="114"/>
        <end position="139"/>
    </location>
</feature>
<organism evidence="2 4">
    <name type="scientific">Anaerobutyricum hallii</name>
    <dbReference type="NCBI Taxonomy" id="39488"/>
    <lineage>
        <taxon>Bacteria</taxon>
        <taxon>Bacillati</taxon>
        <taxon>Bacillota</taxon>
        <taxon>Clostridia</taxon>
        <taxon>Lachnospirales</taxon>
        <taxon>Lachnospiraceae</taxon>
        <taxon>Anaerobutyricum</taxon>
    </lineage>
</organism>
<name>A0A415G7I4_9FIRM</name>
<dbReference type="RefSeq" id="WP_118314468.1">
    <property type="nucleotide sequence ID" value="NZ_JAFIQQ010000326.1"/>
</dbReference>
<reference evidence="4 5" key="1">
    <citation type="submission" date="2018-08" db="EMBL/GenBank/DDBJ databases">
        <title>A genome reference for cultivated species of the human gut microbiota.</title>
        <authorList>
            <person name="Zou Y."/>
            <person name="Xue W."/>
            <person name="Luo G."/>
        </authorList>
    </citation>
    <scope>NUCLEOTIDE SEQUENCE [LARGE SCALE GENOMIC DNA]</scope>
    <source>
        <strain evidence="3 5">AF31-17AC</strain>
        <strain evidence="2 4">AF45-14BH</strain>
    </source>
</reference>
<keyword evidence="1" id="KW-0472">Membrane</keyword>
<evidence type="ECO:0000313" key="4">
    <source>
        <dbReference type="Proteomes" id="UP000283497"/>
    </source>
</evidence>
<dbReference type="EMBL" id="QRQO01000003">
    <property type="protein sequence ID" value="RHN17182.1"/>
    <property type="molecule type" value="Genomic_DNA"/>
</dbReference>
<keyword evidence="1" id="KW-0812">Transmembrane</keyword>
<keyword evidence="1" id="KW-1133">Transmembrane helix</keyword>
<protein>
    <submittedName>
        <fullName evidence="2">Uncharacterized protein</fullName>
    </submittedName>
</protein>
<evidence type="ECO:0000256" key="1">
    <source>
        <dbReference type="SAM" id="Phobius"/>
    </source>
</evidence>
<gene>
    <name evidence="2" type="ORF">DW068_07580</name>
    <name evidence="3" type="ORF">DWZ29_01610</name>
</gene>
<accession>A0A415G7I4</accession>
<evidence type="ECO:0000313" key="2">
    <source>
        <dbReference type="EMBL" id="RHK39439.1"/>
    </source>
</evidence>